<dbReference type="Gene3D" id="3.30.750.140">
    <property type="match status" value="1"/>
</dbReference>
<feature type="region of interest" description="Disordered" evidence="1">
    <location>
        <begin position="306"/>
        <end position="355"/>
    </location>
</feature>
<dbReference type="CDD" id="cd17470">
    <property type="entry name" value="T3SS_Flik_C"/>
    <property type="match status" value="1"/>
</dbReference>
<sequence>MSVSLPLMGGVAPVEPLFEVLPKATLPGDSFELLLQDPQISVSAEPSAPFETQRLVSSSMDASDEGQVQVERKAESESEAESEPEPVPVVSPQHWLAMMLSQQSLQVQARDSPPSTPLARGGPQALTQLETTLQVADQAADNEVVEGHENVHMGFLLGKLTDKQARTTLASSVSIQPAPVGAAMHMDAIFNVESVSVDARAPTVDALAEQVFDRQLKLAAPRARWGEQMLHALRETVEVQLQQRLQQATIRLDPPELGSLEIFITHESGRLSVHLSAAQSDVVRLLNATSERLRLDLLEQSSLPVSVQVSDSQGRQSRDQPRQSRRDATISAARAEEQPSTVTDRQRPSDVLVTV</sequence>
<keyword evidence="3" id="KW-0969">Cilium</keyword>
<dbReference type="RefSeq" id="WP_016393571.1">
    <property type="nucleotide sequence ID" value="NZ_CP031146.1"/>
</dbReference>
<dbReference type="GeneID" id="49616748"/>
<feature type="region of interest" description="Disordered" evidence="1">
    <location>
        <begin position="103"/>
        <end position="122"/>
    </location>
</feature>
<name>A0AAD0VV97_PSEDL</name>
<feature type="compositionally biased region" description="Basic and acidic residues" evidence="1">
    <location>
        <begin position="316"/>
        <end position="328"/>
    </location>
</feature>
<dbReference type="Pfam" id="PF02120">
    <property type="entry name" value="Flg_hook"/>
    <property type="match status" value="1"/>
</dbReference>
<organism evidence="3 4">
    <name type="scientific">Pseudomonas plecoglossicida</name>
    <dbReference type="NCBI Taxonomy" id="70775"/>
    <lineage>
        <taxon>Bacteria</taxon>
        <taxon>Pseudomonadati</taxon>
        <taxon>Pseudomonadota</taxon>
        <taxon>Gammaproteobacteria</taxon>
        <taxon>Pseudomonadales</taxon>
        <taxon>Pseudomonadaceae</taxon>
        <taxon>Pseudomonas</taxon>
    </lineage>
</organism>
<keyword evidence="3" id="KW-0966">Cell projection</keyword>
<evidence type="ECO:0000313" key="3">
    <source>
        <dbReference type="EMBL" id="AXM98879.1"/>
    </source>
</evidence>
<dbReference type="PANTHER" id="PTHR37533">
    <property type="entry name" value="FLAGELLAR HOOK-LENGTH CONTROL PROTEIN"/>
    <property type="match status" value="1"/>
</dbReference>
<dbReference type="EMBL" id="CP031146">
    <property type="protein sequence ID" value="AXM98879.1"/>
    <property type="molecule type" value="Genomic_DNA"/>
</dbReference>
<dbReference type="Proteomes" id="UP000256503">
    <property type="component" value="Chromosome"/>
</dbReference>
<proteinExistence type="predicted"/>
<protein>
    <submittedName>
        <fullName evidence="3">Flagellar hook-length control protein FliK</fullName>
    </submittedName>
</protein>
<reference evidence="3 4" key="1">
    <citation type="submission" date="2018-07" db="EMBL/GenBank/DDBJ databases">
        <title>Complete genome sequence of a Pseudomonas plecoglossicida strain pathogenic to the marine fish, Larimichthys crocea.</title>
        <authorList>
            <person name="Tao Z."/>
        </authorList>
    </citation>
    <scope>NUCLEOTIDE SEQUENCE [LARGE SCALE GENOMIC DNA]</scope>
    <source>
        <strain evidence="3 4">XSDHY-P</strain>
    </source>
</reference>
<dbReference type="InterPro" id="IPR038610">
    <property type="entry name" value="FliK-like_C_sf"/>
</dbReference>
<evidence type="ECO:0000313" key="4">
    <source>
        <dbReference type="Proteomes" id="UP000256503"/>
    </source>
</evidence>
<accession>A0AAD0VV97</accession>
<feature type="domain" description="Flagellar hook-length control protein-like C-terminal" evidence="2">
    <location>
        <begin position="235"/>
        <end position="317"/>
    </location>
</feature>
<evidence type="ECO:0000256" key="1">
    <source>
        <dbReference type="SAM" id="MobiDB-lite"/>
    </source>
</evidence>
<feature type="compositionally biased region" description="Low complexity" evidence="1">
    <location>
        <begin position="306"/>
        <end position="315"/>
    </location>
</feature>
<gene>
    <name evidence="3" type="ORF">DVB73_25305</name>
</gene>
<dbReference type="PANTHER" id="PTHR37533:SF2">
    <property type="entry name" value="FLAGELLAR HOOK-LENGTH CONTROL PROTEIN"/>
    <property type="match status" value="1"/>
</dbReference>
<feature type="region of interest" description="Disordered" evidence="1">
    <location>
        <begin position="44"/>
        <end position="88"/>
    </location>
</feature>
<dbReference type="AlphaFoldDB" id="A0AAD0VV97"/>
<dbReference type="InterPro" id="IPR052563">
    <property type="entry name" value="FliK"/>
</dbReference>
<evidence type="ECO:0000259" key="2">
    <source>
        <dbReference type="Pfam" id="PF02120"/>
    </source>
</evidence>
<keyword evidence="3" id="KW-0282">Flagellum</keyword>
<dbReference type="InterPro" id="IPR021136">
    <property type="entry name" value="Flagellar_hook_control-like_C"/>
</dbReference>